<dbReference type="AlphaFoldDB" id="A0A075VXX1"/>
<evidence type="ECO:0000313" key="7">
    <source>
        <dbReference type="EMBL" id="ECA7025103.1"/>
    </source>
</evidence>
<evidence type="ECO:0000313" key="15">
    <source>
        <dbReference type="Proteomes" id="UP000426693"/>
    </source>
</evidence>
<protein>
    <submittedName>
        <fullName evidence="4 5">TraG</fullName>
    </submittedName>
</protein>
<reference evidence="11" key="2">
    <citation type="journal article" date="2018" name="Genome Biol.">
        <title>SKESA: strategic k-mer extension for scrupulous assemblies.</title>
        <authorList>
            <person name="Souvorov A."/>
            <person name="Agarwala R."/>
            <person name="Lipman D.J."/>
        </authorList>
    </citation>
    <scope>NUCLEOTIDE SEQUENCE</scope>
    <source>
        <strain evidence="12">Sam_138d57b9-c43a-44a0-af4a-27de9985fa66</strain>
        <strain evidence="11">Sam_e0b41798-f9f6-44f4-a84e-aaee07ffb6ae</strain>
    </source>
</reference>
<proteinExistence type="predicted"/>
<reference evidence="14" key="7">
    <citation type="journal article" date="2020" name="J Glob Antimicrob Resist">
        <title>Draft genome sequence of a multidrug-resistant Salmonella enterica serotype Kentucky ST198 with chromosomal integration of blaCTX-M-14b isolated from a poultry slaughterhouse in China.</title>
        <authorList>
            <person name="Lei C.W."/>
            <person name="Zhang Y."/>
            <person name="Wang X.C."/>
            <person name="Gao Y.F."/>
            <person name="Wang H.N."/>
        </authorList>
    </citation>
    <scope>NUCLEOTIDE SEQUENCE</scope>
    <source>
        <strain evidence="14">XJ9S</strain>
    </source>
</reference>
<evidence type="ECO:0000313" key="5">
    <source>
        <dbReference type="EMBL" id="EBG5131514.1"/>
    </source>
</evidence>
<feature type="transmembrane region" description="Helical" evidence="2">
    <location>
        <begin position="424"/>
        <end position="444"/>
    </location>
</feature>
<evidence type="ECO:0000313" key="6">
    <source>
        <dbReference type="EMBL" id="EBY2337200.1"/>
    </source>
</evidence>
<feature type="transmembrane region" description="Helical" evidence="2">
    <location>
        <begin position="368"/>
        <end position="388"/>
    </location>
</feature>
<keyword evidence="2" id="KW-0472">Membrane</keyword>
<reference evidence="4" key="1">
    <citation type="submission" date="2014-07" db="EMBL/GenBank/DDBJ databases">
        <title>The complete sequence of Salmonella genomic island SGI1-K.</title>
        <authorList>
            <person name="Hamidian M."/>
            <person name="Holt K.E."/>
            <person name="Hall R.M."/>
        </authorList>
    </citation>
    <scope>NUCLEOTIDE SEQUENCE</scope>
    <source>
        <strain evidence="4">SRC73</strain>
    </source>
</reference>
<dbReference type="EMBL" id="AAHNNZ010000024">
    <property type="protein sequence ID" value="EBY2337200.1"/>
    <property type="molecule type" value="Genomic_DNA"/>
</dbReference>
<dbReference type="Pfam" id="PF07916">
    <property type="entry name" value="TraG_N"/>
    <property type="match status" value="1"/>
</dbReference>
<reference evidence="5" key="5">
    <citation type="submission" date="2019-06" db="EMBL/GenBank/DDBJ databases">
        <authorList>
            <person name="Ashton P.M."/>
            <person name="Dallman T."/>
            <person name="Nair S."/>
            <person name="De Pinna E."/>
            <person name="Peters T."/>
            <person name="Grant K."/>
        </authorList>
    </citation>
    <scope>NUCLEOTIDE SEQUENCE</scope>
    <source>
        <strain evidence="10">121472</strain>
        <strain evidence="9">457327</strain>
        <strain evidence="6">570814</strain>
        <strain evidence="7">572534</strain>
        <strain evidence="5">755747</strain>
    </source>
</reference>
<dbReference type="EMBL" id="DAAQLU010000028">
    <property type="protein sequence ID" value="HAD9866239.1"/>
    <property type="molecule type" value="Genomic_DNA"/>
</dbReference>
<dbReference type="InterPro" id="IPR012931">
    <property type="entry name" value="TraG_N_Proteobacteria"/>
</dbReference>
<gene>
    <name evidence="4" type="primary">traG</name>
    <name evidence="6" type="ORF">DU956_23245</name>
    <name evidence="10" type="ORF">E2006_21650</name>
    <name evidence="7" type="ORF">EO073_21630</name>
    <name evidence="8" type="ORF">EO073_24080</name>
    <name evidence="9" type="ORF">EWE19_22495</name>
    <name evidence="13" type="ORF">F1B87_23640</name>
    <name evidence="5" type="ORF">FI095_21650</name>
    <name evidence="12" type="ORF">G2197_24645</name>
    <name evidence="11" type="ORF">G2216_18840</name>
</gene>
<evidence type="ECO:0000256" key="2">
    <source>
        <dbReference type="SAM" id="Phobius"/>
    </source>
</evidence>
<evidence type="ECO:0000313" key="12">
    <source>
        <dbReference type="EMBL" id="HAE0019868.1"/>
    </source>
</evidence>
<dbReference type="EMBL" id="AAIDVL010000026">
    <property type="protein sequence ID" value="ECD1745340.1"/>
    <property type="molecule type" value="Genomic_DNA"/>
</dbReference>
<evidence type="ECO:0000313" key="9">
    <source>
        <dbReference type="EMBL" id="ECD1745340.1"/>
    </source>
</evidence>
<evidence type="ECO:0000313" key="10">
    <source>
        <dbReference type="EMBL" id="ECF3454328.1"/>
    </source>
</evidence>
<feature type="region of interest" description="Disordered" evidence="1">
    <location>
        <begin position="623"/>
        <end position="643"/>
    </location>
</feature>
<feature type="transmembrane region" description="Helical" evidence="2">
    <location>
        <begin position="340"/>
        <end position="362"/>
    </location>
</feature>
<feature type="transmembrane region" description="Helical" evidence="2">
    <location>
        <begin position="63"/>
        <end position="81"/>
    </location>
</feature>
<feature type="domain" description="TraG N-terminal Proteobacteria" evidence="3">
    <location>
        <begin position="4"/>
        <end position="457"/>
    </location>
</feature>
<dbReference type="EMBL" id="MN640065">
    <property type="protein sequence ID" value="QIM14505.1"/>
    <property type="molecule type" value="Genomic_DNA"/>
</dbReference>
<sequence length="1134" mass="120252">MDFSIYSVGDAAFLEQIMIAVAMATGTGDFERMVSIGLLIGALIISFQSLFQGAKSWDLHQVFACWLVYAISFGAGVTVTIEDAYNGQVRVVDNVPVGPAAAGSIISSVGFGLTKLFEVAYSPVASVTESKFMDSLELLSKLRNHEMESALWTVWNDSLGGGAVDMKKSLTNYISECTAIKFSLGESNEDQINTENWRTALRFDSQIYGTRLYLSPSGPTDPSCTDGWIQLSQSFETAFNSGLSQQALGYLLSTTDALNATSDALYRLQVTNVAAGDFIKANFLQPIVQRGFAQYYSDMNDPYAQIMLTQAESQRNTQYAAEQSLFVKSIQPLMTLVEGFAYAITPIAAFVMVLGSKGLLLVGKYLQMLIWVQLWLPIMSVINLFIYIMGQQALAKYTTGNLSSFEGVAYAGAEIERWIGIGGMMAAATPVLSLMLVTGSVYAFNSLAQRVGASDTVNEKLMSPDLVDRGSVLSQQPQFNQSRIAGTMTSGGESLVDSINLGSTVSNALSSSSAATAQAQKGFASQLSNSVFSGHGSEQTYSQLQSLGQTLRASDSTQAKSILSAAQNYVTDRGINASHTDAVAGAIAMRASAGVDAGKLAAAFTGPVGAAVNAANPVSMNGSLDVSAQSQSQDSRQQLSSDIDSLSRGLGFTKDDSSALTSDLARQVSTDKGQRFTQSLGEEQRKQLMQSSSDLLSSQQTYQELSQAQQTIGTTSNNNIIALADKVLNNWSAGKSLSDGVRQSSPETRDFAQRKAQHYQDLGIDSQRAIVGGQLFAMLNSNSPSEQAIAAGAIAKATGGNSGIDFNQPGHSAMLVKDAPRYVSPVENSSALSAPERMSNEQKLLAESGSIGSENSVRDAHEKGIQQLEQSYGTSRNEYLNDRLPALRAQIMASDLAPSTSSALFAGAEGAGRFVQQVVGGAGAAKEGFAESFGQSMSKLAQMTPEQRDQFIEDTKKGDDYVKQEYGLGGFLAVGAANLGRDIIGVGISGFEAGKEWLTGNSDLSEAAQGMSVRERGMFFASALASASEAGAGKAAEFVQQYGDEFRQIAMDTARYDYGLNSQAGAELFAASLMGGDSSRSGELRENLREEVGDNVLADKMAAIIESSAGAGKDQAGGYLAPVSRYLSVAKGGR</sequence>
<dbReference type="GeneID" id="99802453"/>
<name>A0A075VXX1_SALET</name>
<evidence type="ECO:0000256" key="1">
    <source>
        <dbReference type="SAM" id="MobiDB-lite"/>
    </source>
</evidence>
<dbReference type="EMBL" id="AAIKWK010000023">
    <property type="protein sequence ID" value="ECF3454328.1"/>
    <property type="molecule type" value="Genomic_DNA"/>
</dbReference>
<evidence type="ECO:0000313" key="11">
    <source>
        <dbReference type="EMBL" id="HAD9866239.1"/>
    </source>
</evidence>
<feature type="transmembrane region" description="Helical" evidence="2">
    <location>
        <begin position="33"/>
        <end position="51"/>
    </location>
</feature>
<evidence type="ECO:0000313" key="4">
    <source>
        <dbReference type="EMBL" id="AIG88666.1"/>
    </source>
</evidence>
<evidence type="ECO:0000259" key="3">
    <source>
        <dbReference type="Pfam" id="PF07916"/>
    </source>
</evidence>
<evidence type="ECO:0000313" key="13">
    <source>
        <dbReference type="EMBL" id="QGK94909.1"/>
    </source>
</evidence>
<reference evidence="13 15" key="3">
    <citation type="journal article" date="2019" name="Environ. Microbiol.">
        <title>Emergence of new variants of antibiotic resistance genomic islands among multidrug-resistant Salmonella enterica in poultry.</title>
        <authorList>
            <person name="Cohen E."/>
            <person name="Davidovich M."/>
            <person name="Rokney A."/>
            <person name="Valinsky L."/>
            <person name="Rahav G."/>
            <person name="Gal-Mor O."/>
        </authorList>
    </citation>
    <scope>NUCLEOTIDE SEQUENCE [LARGE SCALE GENOMIC DNA]</scope>
    <source>
        <strain evidence="13 15">162835</strain>
    </source>
</reference>
<evidence type="ECO:0000313" key="14">
    <source>
        <dbReference type="EMBL" id="QIM14505.1"/>
    </source>
</evidence>
<reference evidence="11" key="4">
    <citation type="submission" date="2019-01" db="EMBL/GenBank/DDBJ databases">
        <authorList>
            <consortium name="NCBI Pathogen Detection Project"/>
        </authorList>
    </citation>
    <scope>NUCLEOTIDE SEQUENCE</scope>
    <source>
        <strain evidence="12">Sam_138d57b9-c43a-44a0-af4a-27de9985fa66</strain>
        <strain evidence="11">Sam_e0b41798-f9f6-44f4-a84e-aaee07ffb6ae</strain>
    </source>
</reference>
<organism evidence="4">
    <name type="scientific">Salmonella enterica subsp. enterica serovar Kentucky</name>
    <dbReference type="NCBI Taxonomy" id="192955"/>
    <lineage>
        <taxon>Bacteria</taxon>
        <taxon>Pseudomonadati</taxon>
        <taxon>Pseudomonadota</taxon>
        <taxon>Gammaproteobacteria</taxon>
        <taxon>Enterobacterales</taxon>
        <taxon>Enterobacteriaceae</taxon>
        <taxon>Salmonella</taxon>
    </lineage>
</organism>
<dbReference type="RefSeq" id="WP_000347732.1">
    <property type="nucleotide sequence ID" value="NZ_CALOZQ010000003.1"/>
</dbReference>
<keyword evidence="2" id="KW-0812">Transmembrane</keyword>
<reference evidence="14" key="6">
    <citation type="submission" date="2019-11" db="EMBL/GenBank/DDBJ databases">
        <authorList>
            <person name="Lei C.W."/>
        </authorList>
    </citation>
    <scope>NUCLEOTIDE SEQUENCE</scope>
    <source>
        <strain evidence="14">XJ9S</strain>
    </source>
</reference>
<dbReference type="Proteomes" id="UP000426693">
    <property type="component" value="Chromosome"/>
</dbReference>
<dbReference type="EMBL" id="AAHVET010000021">
    <property type="protein sequence ID" value="ECA7025103.1"/>
    <property type="molecule type" value="Genomic_DNA"/>
</dbReference>
<dbReference type="EMBL" id="CP043667">
    <property type="protein sequence ID" value="QGK94909.1"/>
    <property type="molecule type" value="Genomic_DNA"/>
</dbReference>
<dbReference type="EMBL" id="DAAQMW010000020">
    <property type="protein sequence ID" value="HAE0019868.1"/>
    <property type="molecule type" value="Genomic_DNA"/>
</dbReference>
<dbReference type="EMBL" id="AAHVET010000048">
    <property type="protein sequence ID" value="ECA7025558.1"/>
    <property type="molecule type" value="Genomic_DNA"/>
</dbReference>
<accession>A0A075VXX1</accession>
<evidence type="ECO:0000313" key="8">
    <source>
        <dbReference type="EMBL" id="ECA7025558.1"/>
    </source>
</evidence>
<dbReference type="EMBL" id="AY463797">
    <property type="protein sequence ID" value="AIG88666.1"/>
    <property type="molecule type" value="Genomic_DNA"/>
</dbReference>
<keyword evidence="2" id="KW-1133">Transmembrane helix</keyword>
<dbReference type="EMBL" id="AAFJBZ010000028">
    <property type="protein sequence ID" value="EBG5131514.1"/>
    <property type="molecule type" value="Genomic_DNA"/>
</dbReference>